<feature type="chain" id="PRO_5007299818" evidence="1">
    <location>
        <begin position="23"/>
        <end position="77"/>
    </location>
</feature>
<evidence type="ECO:0000313" key="3">
    <source>
        <dbReference type="Proteomes" id="UP000007266"/>
    </source>
</evidence>
<sequence>MMSHCYLVTTFILLVLAKYGVADKKHTFSFEIRRQKTPTEQYINHGHHFGRKFQEVIEGPGPRDNDSIALYRFLDVS</sequence>
<dbReference type="GO" id="GO:0006508">
    <property type="term" value="P:proteolysis"/>
    <property type="evidence" value="ECO:0007669"/>
    <property type="project" value="UniProtKB-KW"/>
</dbReference>
<dbReference type="EMBL" id="KQ971354">
    <property type="protein sequence ID" value="KYB26438.1"/>
    <property type="molecule type" value="Genomic_DNA"/>
</dbReference>
<evidence type="ECO:0000313" key="2">
    <source>
        <dbReference type="EMBL" id="KYB26438.1"/>
    </source>
</evidence>
<feature type="signal peptide" evidence="1">
    <location>
        <begin position="1"/>
        <end position="22"/>
    </location>
</feature>
<dbReference type="AlphaFoldDB" id="A0A139WEN4"/>
<keyword evidence="3" id="KW-1185">Reference proteome</keyword>
<keyword evidence="1" id="KW-0732">Signal</keyword>
<gene>
    <name evidence="2" type="primary">AUGUSTUS-3.0.2_09950</name>
    <name evidence="2" type="ORF">TcasGA2_TC009950</name>
</gene>
<evidence type="ECO:0000256" key="1">
    <source>
        <dbReference type="SAM" id="SignalP"/>
    </source>
</evidence>
<accession>A0A139WEN4</accession>
<reference evidence="2 3" key="2">
    <citation type="journal article" date="2010" name="Nucleic Acids Res.">
        <title>BeetleBase in 2010: revisions to provide comprehensive genomic information for Tribolium castaneum.</title>
        <authorList>
            <person name="Kim H.S."/>
            <person name="Murphy T."/>
            <person name="Xia J."/>
            <person name="Caragea D."/>
            <person name="Park Y."/>
            <person name="Beeman R.W."/>
            <person name="Lorenzen M.D."/>
            <person name="Butcher S."/>
            <person name="Manak J.R."/>
            <person name="Brown S.J."/>
        </authorList>
    </citation>
    <scope>GENOME REANNOTATION</scope>
    <source>
        <strain evidence="2 3">Georgia GA2</strain>
    </source>
</reference>
<name>A0A139WEN4_TRICA</name>
<keyword evidence="2" id="KW-0378">Hydrolase</keyword>
<reference evidence="2 3" key="1">
    <citation type="journal article" date="2008" name="Nature">
        <title>The genome of the model beetle and pest Tribolium castaneum.</title>
        <authorList>
            <consortium name="Tribolium Genome Sequencing Consortium"/>
            <person name="Richards S."/>
            <person name="Gibbs R.A."/>
            <person name="Weinstock G.M."/>
            <person name="Brown S.J."/>
            <person name="Denell R."/>
            <person name="Beeman R.W."/>
            <person name="Gibbs R."/>
            <person name="Beeman R.W."/>
            <person name="Brown S.J."/>
            <person name="Bucher G."/>
            <person name="Friedrich M."/>
            <person name="Grimmelikhuijzen C.J."/>
            <person name="Klingler M."/>
            <person name="Lorenzen M."/>
            <person name="Richards S."/>
            <person name="Roth S."/>
            <person name="Schroder R."/>
            <person name="Tautz D."/>
            <person name="Zdobnov E.M."/>
            <person name="Muzny D."/>
            <person name="Gibbs R.A."/>
            <person name="Weinstock G.M."/>
            <person name="Attaway T."/>
            <person name="Bell S."/>
            <person name="Buhay C.J."/>
            <person name="Chandrabose M.N."/>
            <person name="Chavez D."/>
            <person name="Clerk-Blankenburg K.P."/>
            <person name="Cree A."/>
            <person name="Dao M."/>
            <person name="Davis C."/>
            <person name="Chacko J."/>
            <person name="Dinh H."/>
            <person name="Dugan-Rocha S."/>
            <person name="Fowler G."/>
            <person name="Garner T.T."/>
            <person name="Garnes J."/>
            <person name="Gnirke A."/>
            <person name="Hawes A."/>
            <person name="Hernandez J."/>
            <person name="Hines S."/>
            <person name="Holder M."/>
            <person name="Hume J."/>
            <person name="Jhangiani S.N."/>
            <person name="Joshi V."/>
            <person name="Khan Z.M."/>
            <person name="Jackson L."/>
            <person name="Kovar C."/>
            <person name="Kowis A."/>
            <person name="Lee S."/>
            <person name="Lewis L.R."/>
            <person name="Margolis J."/>
            <person name="Morgan M."/>
            <person name="Nazareth L.V."/>
            <person name="Nguyen N."/>
            <person name="Okwuonu G."/>
            <person name="Parker D."/>
            <person name="Richards S."/>
            <person name="Ruiz S.J."/>
            <person name="Santibanez J."/>
            <person name="Savard J."/>
            <person name="Scherer S.E."/>
            <person name="Schneider B."/>
            <person name="Sodergren E."/>
            <person name="Tautz D."/>
            <person name="Vattahil S."/>
            <person name="Villasana D."/>
            <person name="White C.S."/>
            <person name="Wright R."/>
            <person name="Park Y."/>
            <person name="Beeman R.W."/>
            <person name="Lord J."/>
            <person name="Oppert B."/>
            <person name="Lorenzen M."/>
            <person name="Brown S."/>
            <person name="Wang L."/>
            <person name="Savard J."/>
            <person name="Tautz D."/>
            <person name="Richards S."/>
            <person name="Weinstock G."/>
            <person name="Gibbs R.A."/>
            <person name="Liu Y."/>
            <person name="Worley K."/>
            <person name="Weinstock G."/>
            <person name="Elsik C.G."/>
            <person name="Reese J.T."/>
            <person name="Elhaik E."/>
            <person name="Landan G."/>
            <person name="Graur D."/>
            <person name="Arensburger P."/>
            <person name="Atkinson P."/>
            <person name="Beeman R.W."/>
            <person name="Beidler J."/>
            <person name="Brown S.J."/>
            <person name="Demuth J.P."/>
            <person name="Drury D.W."/>
            <person name="Du Y.Z."/>
            <person name="Fujiwara H."/>
            <person name="Lorenzen M."/>
            <person name="Maselli V."/>
            <person name="Osanai M."/>
            <person name="Park Y."/>
            <person name="Robertson H.M."/>
            <person name="Tu Z."/>
            <person name="Wang J.J."/>
            <person name="Wang S."/>
            <person name="Richards S."/>
            <person name="Song H."/>
            <person name="Zhang L."/>
            <person name="Sodergren E."/>
            <person name="Werner D."/>
            <person name="Stanke M."/>
            <person name="Morgenstern B."/>
            <person name="Solovyev V."/>
            <person name="Kosarev P."/>
            <person name="Brown G."/>
            <person name="Chen H.C."/>
            <person name="Ermolaeva O."/>
            <person name="Hlavina W."/>
            <person name="Kapustin Y."/>
            <person name="Kiryutin B."/>
            <person name="Kitts P."/>
            <person name="Maglott D."/>
            <person name="Pruitt K."/>
            <person name="Sapojnikov V."/>
            <person name="Souvorov A."/>
            <person name="Mackey A.J."/>
            <person name="Waterhouse R.M."/>
            <person name="Wyder S."/>
            <person name="Zdobnov E.M."/>
            <person name="Zdobnov E.M."/>
            <person name="Wyder S."/>
            <person name="Kriventseva E.V."/>
            <person name="Kadowaki T."/>
            <person name="Bork P."/>
            <person name="Aranda M."/>
            <person name="Bao R."/>
            <person name="Beermann A."/>
            <person name="Berns N."/>
            <person name="Bolognesi R."/>
            <person name="Bonneton F."/>
            <person name="Bopp D."/>
            <person name="Brown S.J."/>
            <person name="Bucher G."/>
            <person name="Butts T."/>
            <person name="Chaumot A."/>
            <person name="Denell R.E."/>
            <person name="Ferrier D.E."/>
            <person name="Friedrich M."/>
            <person name="Gordon C.M."/>
            <person name="Jindra M."/>
            <person name="Klingler M."/>
            <person name="Lan Q."/>
            <person name="Lattorff H.M."/>
            <person name="Laudet V."/>
            <person name="von Levetsow C."/>
            <person name="Liu Z."/>
            <person name="Lutz R."/>
            <person name="Lynch J.A."/>
            <person name="da Fonseca R.N."/>
            <person name="Posnien N."/>
            <person name="Reuter R."/>
            <person name="Roth S."/>
            <person name="Savard J."/>
            <person name="Schinko J.B."/>
            <person name="Schmitt C."/>
            <person name="Schoppmeier M."/>
            <person name="Schroder R."/>
            <person name="Shippy T.D."/>
            <person name="Simonnet F."/>
            <person name="Marques-Souza H."/>
            <person name="Tautz D."/>
            <person name="Tomoyasu Y."/>
            <person name="Trauner J."/>
            <person name="Van der Zee M."/>
            <person name="Vervoort M."/>
            <person name="Wittkopp N."/>
            <person name="Wimmer E.A."/>
            <person name="Yang X."/>
            <person name="Jones A.K."/>
            <person name="Sattelle D.B."/>
            <person name="Ebert P.R."/>
            <person name="Nelson D."/>
            <person name="Scott J.G."/>
            <person name="Beeman R.W."/>
            <person name="Muthukrishnan S."/>
            <person name="Kramer K.J."/>
            <person name="Arakane Y."/>
            <person name="Beeman R.W."/>
            <person name="Zhu Q."/>
            <person name="Hogenkamp D."/>
            <person name="Dixit R."/>
            <person name="Oppert B."/>
            <person name="Jiang H."/>
            <person name="Zou Z."/>
            <person name="Marshall J."/>
            <person name="Elpidina E."/>
            <person name="Vinokurov K."/>
            <person name="Oppert C."/>
            <person name="Zou Z."/>
            <person name="Evans J."/>
            <person name="Lu Z."/>
            <person name="Zhao P."/>
            <person name="Sumathipala N."/>
            <person name="Altincicek B."/>
            <person name="Vilcinskas A."/>
            <person name="Williams M."/>
            <person name="Hultmark D."/>
            <person name="Hetru C."/>
            <person name="Jiang H."/>
            <person name="Grimmelikhuijzen C.J."/>
            <person name="Hauser F."/>
            <person name="Cazzamali G."/>
            <person name="Williamson M."/>
            <person name="Park Y."/>
            <person name="Li B."/>
            <person name="Tanaka Y."/>
            <person name="Predel R."/>
            <person name="Neupert S."/>
            <person name="Schachtner J."/>
            <person name="Verleyen P."/>
            <person name="Raible F."/>
            <person name="Bork P."/>
            <person name="Friedrich M."/>
            <person name="Walden K.K."/>
            <person name="Robertson H.M."/>
            <person name="Angeli S."/>
            <person name="Foret S."/>
            <person name="Bucher G."/>
            <person name="Schuetz S."/>
            <person name="Maleszka R."/>
            <person name="Wimmer E.A."/>
            <person name="Beeman R.W."/>
            <person name="Lorenzen M."/>
            <person name="Tomoyasu Y."/>
            <person name="Miller S.C."/>
            <person name="Grossmann D."/>
            <person name="Bucher G."/>
        </authorList>
    </citation>
    <scope>NUCLEOTIDE SEQUENCE [LARGE SCALE GENOMIC DNA]</scope>
    <source>
        <strain evidence="2 3">Georgia GA2</strain>
    </source>
</reference>
<proteinExistence type="predicted"/>
<dbReference type="Proteomes" id="UP000007266">
    <property type="component" value="Linkage group 7"/>
</dbReference>
<dbReference type="GO" id="GO:0008233">
    <property type="term" value="F:peptidase activity"/>
    <property type="evidence" value="ECO:0007669"/>
    <property type="project" value="UniProtKB-KW"/>
</dbReference>
<keyword evidence="2" id="KW-0645">Protease</keyword>
<protein>
    <submittedName>
        <fullName evidence="2">Lysosomal aspartic protease-like Protein</fullName>
    </submittedName>
</protein>
<organism evidence="2 3">
    <name type="scientific">Tribolium castaneum</name>
    <name type="common">Red flour beetle</name>
    <dbReference type="NCBI Taxonomy" id="7070"/>
    <lineage>
        <taxon>Eukaryota</taxon>
        <taxon>Metazoa</taxon>
        <taxon>Ecdysozoa</taxon>
        <taxon>Arthropoda</taxon>
        <taxon>Hexapoda</taxon>
        <taxon>Insecta</taxon>
        <taxon>Pterygota</taxon>
        <taxon>Neoptera</taxon>
        <taxon>Endopterygota</taxon>
        <taxon>Coleoptera</taxon>
        <taxon>Polyphaga</taxon>
        <taxon>Cucujiformia</taxon>
        <taxon>Tenebrionidae</taxon>
        <taxon>Tenebrionidae incertae sedis</taxon>
        <taxon>Tribolium</taxon>
    </lineage>
</organism>